<dbReference type="SUPFAM" id="SSF48403">
    <property type="entry name" value="Ankyrin repeat"/>
    <property type="match status" value="1"/>
</dbReference>
<dbReference type="AlphaFoldDB" id="A0A1I8G4W8"/>
<evidence type="ECO:0000313" key="1">
    <source>
        <dbReference type="Proteomes" id="UP000095280"/>
    </source>
</evidence>
<name>A0A1I8G4W8_9PLAT</name>
<dbReference type="InterPro" id="IPR036770">
    <property type="entry name" value="Ankyrin_rpt-contain_sf"/>
</dbReference>
<dbReference type="SMART" id="SM00248">
    <property type="entry name" value="ANK"/>
    <property type="match status" value="2"/>
</dbReference>
<dbReference type="WBParaSite" id="maker-uti_cns_0000850-snap-gene-1.15-mRNA-1">
    <property type="protein sequence ID" value="maker-uti_cns_0000850-snap-gene-1.15-mRNA-1"/>
    <property type="gene ID" value="maker-uti_cns_0000850-snap-gene-1.15"/>
</dbReference>
<proteinExistence type="predicted"/>
<dbReference type="PROSITE" id="PS50088">
    <property type="entry name" value="ANK_REPEAT"/>
    <property type="match status" value="1"/>
</dbReference>
<keyword evidence="1" id="KW-1185">Reference proteome</keyword>
<dbReference type="PANTHER" id="PTHR12349">
    <property type="entry name" value="ANKYRIN REPEAT AND LEM DOMAIN-CONTAINING PROTEIN 2"/>
    <property type="match status" value="1"/>
</dbReference>
<reference evidence="2" key="1">
    <citation type="submission" date="2016-11" db="UniProtKB">
        <authorList>
            <consortium name="WormBaseParasite"/>
        </authorList>
    </citation>
    <scope>IDENTIFICATION</scope>
</reference>
<dbReference type="Proteomes" id="UP000095280">
    <property type="component" value="Unplaced"/>
</dbReference>
<accession>A0A1I8G4W8</accession>
<dbReference type="InterPro" id="IPR002110">
    <property type="entry name" value="Ankyrin_rpt"/>
</dbReference>
<dbReference type="Gene3D" id="1.25.40.20">
    <property type="entry name" value="Ankyrin repeat-containing domain"/>
    <property type="match status" value="1"/>
</dbReference>
<protein>
    <submittedName>
        <fullName evidence="2">ANK_REP_REGION domain-containing protein</fullName>
    </submittedName>
</protein>
<organism evidence="1 2">
    <name type="scientific">Macrostomum lignano</name>
    <dbReference type="NCBI Taxonomy" id="282301"/>
    <lineage>
        <taxon>Eukaryota</taxon>
        <taxon>Metazoa</taxon>
        <taxon>Spiralia</taxon>
        <taxon>Lophotrochozoa</taxon>
        <taxon>Platyhelminthes</taxon>
        <taxon>Rhabditophora</taxon>
        <taxon>Macrostomorpha</taxon>
        <taxon>Macrostomida</taxon>
        <taxon>Macrostomidae</taxon>
        <taxon>Macrostomum</taxon>
    </lineage>
</organism>
<dbReference type="STRING" id="282301.A0A1I8G4W8"/>
<dbReference type="PANTHER" id="PTHR12349:SF4">
    <property type="entry name" value="ANKYRIN REPEAT AND LEM DOMAIN-CONTAINING PROTEIN 2"/>
    <property type="match status" value="1"/>
</dbReference>
<evidence type="ECO:0000313" key="2">
    <source>
        <dbReference type="WBParaSite" id="maker-uti_cns_0000850-snap-gene-1.15-mRNA-1"/>
    </source>
</evidence>
<sequence>MSENSENEEDQFFDCPEDPEAIQFASLDRIYAICLPATPSAGAASNAVATPCVAASGSEAWRERLLLFPSSGEALAKLKEHRNARYKVFNSYPEAKQFASSTVEQLTPKRPAKAGGAQQPGGSTDRLATAVQDTDSFKSVTQVQLNQLKAAIISGDLSTVSALVWNNPKHLVTDCDAPTLLMPRFRYNCLHQAALRNQSAVIKLLLAILSGDEFWRRLNADTGAELRRCRRNRLLDLYLNGREMALGETPLHIAAKFCYTECIRLLVARRECDINILNNAGQTALEIVGSRCDSASAGQLAETRLALSGQFVPLVAEVSTGVVRVGQPVPAWALQEMLDQPHRLLVRAYAGPAEPDTARSLYERWRAPSRVLLFCRRTAAATTADKDNWPTTGNKDFEDSDDYESSRPPRLPPASPVPGRPAGFEFQSPTNMLRTPPMVGKVDANDDNVDDAAAAAVAEVTAAPLLDYDKGYEITGRALCRALGGIAWHERWDFFDGDFADLATDEGLSRLNRLLTDAYERMEKELGVSASANTSGEDAVGAAAVAAAAAAASDPWTDYRDFGGGSPIEDDDADETKELTDLSRDSCHGSDNGQQASADLSDSFLERVSRWGLSDSKKAAAAAQLPASLTKASTSGKSGADPRFRSPPPPPPPTSRLSKQPQAPRMSTPRQQQQRRAAPTSSPFEFVVNNGANARPGGLSFSSPSSRTNNATHSKRPVTPVDLQVLKAISPASSASKIDQKRYPSLARWRRSIGANTAASVSSEDVSKLLLQLPASPSPSPSLAAASPLASPLPTSPSLRRLAAAAAAGGTPRRRLAARSGATGQTPDALNKSFDHDSVALGQ</sequence>
<dbReference type="OrthoDB" id="7446186at2759"/>
<dbReference type="Pfam" id="PF00023">
    <property type="entry name" value="Ank"/>
    <property type="match status" value="1"/>
</dbReference>